<dbReference type="Proteomes" id="UP000009236">
    <property type="component" value="Chromosome"/>
</dbReference>
<evidence type="ECO:0000256" key="8">
    <source>
        <dbReference type="ARBA" id="ARBA00035585"/>
    </source>
</evidence>
<keyword evidence="5 10" id="KW-0472">Membrane</keyword>
<comment type="function">
    <text evidence="9 10">Fluoride-specific ion channel. Important for reducing fluoride concentration in the cell, thus reducing its toxicity.</text>
</comment>
<dbReference type="HOGENOM" id="CLU_114342_2_0_11"/>
<dbReference type="PANTHER" id="PTHR28259:SF1">
    <property type="entry name" value="FLUORIDE EXPORT PROTEIN 1-RELATED"/>
    <property type="match status" value="1"/>
</dbReference>
<keyword evidence="2 10" id="KW-1003">Cell membrane</keyword>
<evidence type="ECO:0000256" key="9">
    <source>
        <dbReference type="ARBA" id="ARBA00049940"/>
    </source>
</evidence>
<keyword evidence="4 10" id="KW-1133">Transmembrane helix</keyword>
<keyword evidence="3 10" id="KW-0812">Transmembrane</keyword>
<keyword evidence="10" id="KW-0813">Transport</keyword>
<accession>F6FW42</accession>
<keyword evidence="10" id="KW-0479">Metal-binding</keyword>
<dbReference type="STRING" id="743718.Isova_2901"/>
<name>F6FW42_ISOV2</name>
<keyword evidence="12" id="KW-1185">Reference proteome</keyword>
<evidence type="ECO:0000256" key="7">
    <source>
        <dbReference type="ARBA" id="ARBA00035120"/>
    </source>
</evidence>
<dbReference type="GO" id="GO:0062054">
    <property type="term" value="F:fluoride channel activity"/>
    <property type="evidence" value="ECO:0007669"/>
    <property type="project" value="UniProtKB-UniRule"/>
</dbReference>
<dbReference type="InterPro" id="IPR003691">
    <property type="entry name" value="FluC"/>
</dbReference>
<feature type="binding site" evidence="10">
    <location>
        <position position="82"/>
    </location>
    <ligand>
        <name>Na(+)</name>
        <dbReference type="ChEBI" id="CHEBI:29101"/>
        <note>structural</note>
    </ligand>
</feature>
<comment type="activity regulation">
    <text evidence="10">Na(+) is not transported, but it plays an essential structural role and its presence is essential for fluoride channel function.</text>
</comment>
<keyword evidence="10" id="KW-0915">Sodium</keyword>
<dbReference type="eggNOG" id="COG0239">
    <property type="taxonomic scope" value="Bacteria"/>
</dbReference>
<feature type="binding site" evidence="10">
    <location>
        <position position="79"/>
    </location>
    <ligand>
        <name>Na(+)</name>
        <dbReference type="ChEBI" id="CHEBI:29101"/>
        <note>structural</note>
    </ligand>
</feature>
<reference evidence="11 12" key="1">
    <citation type="submission" date="2011-05" db="EMBL/GenBank/DDBJ databases">
        <title>Complete sequence of Isoptericola variabilis 225.</title>
        <authorList>
            <consortium name="US DOE Joint Genome Institute"/>
            <person name="Lucas S."/>
            <person name="Han J."/>
            <person name="Lapidus A."/>
            <person name="Cheng J.-F."/>
            <person name="Goodwin L."/>
            <person name="Pitluck S."/>
            <person name="Peters L."/>
            <person name="Mikhailova N."/>
            <person name="Zeytun A."/>
            <person name="Han C."/>
            <person name="Tapia R."/>
            <person name="Land M."/>
            <person name="Hauser L."/>
            <person name="Kyrpides N."/>
            <person name="Ivanova N."/>
            <person name="Pagani I."/>
            <person name="Siebers A."/>
            <person name="Allgaier M."/>
            <person name="Thelen M."/>
            <person name="Hugenholtz P."/>
            <person name="Gladden J."/>
            <person name="Woyke T."/>
        </authorList>
    </citation>
    <scope>NUCLEOTIDE SEQUENCE [LARGE SCALE GENOMIC DNA]</scope>
    <source>
        <strain evidence="12">225</strain>
    </source>
</reference>
<dbReference type="KEGG" id="iva:Isova_2901"/>
<dbReference type="Pfam" id="PF02537">
    <property type="entry name" value="CRCB"/>
    <property type="match status" value="1"/>
</dbReference>
<dbReference type="EMBL" id="CP002810">
    <property type="protein sequence ID" value="AEG45586.1"/>
    <property type="molecule type" value="Genomic_DNA"/>
</dbReference>
<proteinExistence type="inferred from homology"/>
<comment type="similarity">
    <text evidence="7 10">Belongs to the fluoride channel Fluc/FEX (TC 1.A.43) family.</text>
</comment>
<evidence type="ECO:0000256" key="1">
    <source>
        <dbReference type="ARBA" id="ARBA00004651"/>
    </source>
</evidence>
<keyword evidence="6 10" id="KW-0407">Ion channel</keyword>
<protein>
    <recommendedName>
        <fullName evidence="10">Fluoride-specific ion channel FluC</fullName>
    </recommendedName>
</protein>
<comment type="catalytic activity">
    <reaction evidence="8">
        <text>fluoride(in) = fluoride(out)</text>
        <dbReference type="Rhea" id="RHEA:76159"/>
        <dbReference type="ChEBI" id="CHEBI:17051"/>
    </reaction>
    <physiologicalReaction direction="left-to-right" evidence="8">
        <dbReference type="Rhea" id="RHEA:76160"/>
    </physiologicalReaction>
</comment>
<dbReference type="HAMAP" id="MF_00454">
    <property type="entry name" value="FluC"/>
    <property type="match status" value="1"/>
</dbReference>
<dbReference type="GO" id="GO:0005886">
    <property type="term" value="C:plasma membrane"/>
    <property type="evidence" value="ECO:0007669"/>
    <property type="project" value="UniProtKB-SubCell"/>
</dbReference>
<dbReference type="GO" id="GO:0140114">
    <property type="term" value="P:cellular detoxification of fluoride"/>
    <property type="evidence" value="ECO:0007669"/>
    <property type="project" value="UniProtKB-UniRule"/>
</dbReference>
<dbReference type="RefSeq" id="WP_013839976.1">
    <property type="nucleotide sequence ID" value="NC_015588.1"/>
</dbReference>
<evidence type="ECO:0000256" key="2">
    <source>
        <dbReference type="ARBA" id="ARBA00022475"/>
    </source>
</evidence>
<dbReference type="NCBIfam" id="TIGR00494">
    <property type="entry name" value="crcB"/>
    <property type="match status" value="1"/>
</dbReference>
<dbReference type="PANTHER" id="PTHR28259">
    <property type="entry name" value="FLUORIDE EXPORT PROTEIN 1-RELATED"/>
    <property type="match status" value="1"/>
</dbReference>
<feature type="transmembrane region" description="Helical" evidence="10">
    <location>
        <begin position="69"/>
        <end position="87"/>
    </location>
</feature>
<evidence type="ECO:0000313" key="11">
    <source>
        <dbReference type="EMBL" id="AEG45586.1"/>
    </source>
</evidence>
<comment type="subcellular location">
    <subcellularLocation>
        <location evidence="1 10">Cell membrane</location>
        <topology evidence="1 10">Multi-pass membrane protein</topology>
    </subcellularLocation>
</comment>
<feature type="transmembrane region" description="Helical" evidence="10">
    <location>
        <begin position="107"/>
        <end position="131"/>
    </location>
</feature>
<evidence type="ECO:0000256" key="10">
    <source>
        <dbReference type="HAMAP-Rule" id="MF_00454"/>
    </source>
</evidence>
<feature type="transmembrane region" description="Helical" evidence="10">
    <location>
        <begin position="43"/>
        <end position="62"/>
    </location>
</feature>
<gene>
    <name evidence="10" type="primary">fluC</name>
    <name evidence="10" type="synonym">crcB</name>
    <name evidence="11" type="ordered locus">Isova_2901</name>
</gene>
<evidence type="ECO:0000256" key="3">
    <source>
        <dbReference type="ARBA" id="ARBA00022692"/>
    </source>
</evidence>
<sequence>MSGLVDVLLVALGGGVGAAARFWVADTVRARRPSGFPWGTWTVNVVGSFVVGLLAGWVLAGWSPAGEHWRLLLAVGLCGGFTTFSTASVETATLLQAGRVRLAVLHALSTLVVSVAAVAAGLTVVTLLPLAR</sequence>
<organism evidence="12">
    <name type="scientific">Isoptericola variabilis (strain 225)</name>
    <dbReference type="NCBI Taxonomy" id="743718"/>
    <lineage>
        <taxon>Bacteria</taxon>
        <taxon>Bacillati</taxon>
        <taxon>Actinomycetota</taxon>
        <taxon>Actinomycetes</taxon>
        <taxon>Micrococcales</taxon>
        <taxon>Promicromonosporaceae</taxon>
        <taxon>Isoptericola</taxon>
    </lineage>
</organism>
<evidence type="ECO:0000313" key="12">
    <source>
        <dbReference type="Proteomes" id="UP000009236"/>
    </source>
</evidence>
<dbReference type="GO" id="GO:0046872">
    <property type="term" value="F:metal ion binding"/>
    <property type="evidence" value="ECO:0007669"/>
    <property type="project" value="UniProtKB-KW"/>
</dbReference>
<evidence type="ECO:0000256" key="6">
    <source>
        <dbReference type="ARBA" id="ARBA00023303"/>
    </source>
</evidence>
<evidence type="ECO:0000256" key="5">
    <source>
        <dbReference type="ARBA" id="ARBA00023136"/>
    </source>
</evidence>
<dbReference type="AlphaFoldDB" id="F6FW42"/>
<evidence type="ECO:0000256" key="4">
    <source>
        <dbReference type="ARBA" id="ARBA00022989"/>
    </source>
</evidence>
<keyword evidence="10" id="KW-0406">Ion transport</keyword>